<gene>
    <name evidence="1" type="ORF">FRX97_11685</name>
</gene>
<sequence>MKNLLLFTFFLLCKNSFSQLQVQEGGSLKYMLALHNESNGHPGIDSIDEAVGSGVIPQPFSIFTSVSEPVMSLSKSGDYKMFNAEGKLVKQISGAKRVGVSDLNSGAYFLVNQSGFAQKVIVK</sequence>
<keyword evidence="2" id="KW-1185">Reference proteome</keyword>
<evidence type="ECO:0000313" key="1">
    <source>
        <dbReference type="EMBL" id="TXC75632.1"/>
    </source>
</evidence>
<organism evidence="1 2">
    <name type="scientific">Luteibaculum oceani</name>
    <dbReference type="NCBI Taxonomy" id="1294296"/>
    <lineage>
        <taxon>Bacteria</taxon>
        <taxon>Pseudomonadati</taxon>
        <taxon>Bacteroidota</taxon>
        <taxon>Flavobacteriia</taxon>
        <taxon>Flavobacteriales</taxon>
        <taxon>Luteibaculaceae</taxon>
        <taxon>Luteibaculum</taxon>
    </lineage>
</organism>
<accession>A0A5C6UQL3</accession>
<name>A0A5C6UQL3_9FLAO</name>
<reference evidence="1 2" key="1">
    <citation type="submission" date="2019-08" db="EMBL/GenBank/DDBJ databases">
        <title>Genome of Luteibaculum oceani JCM 18817.</title>
        <authorList>
            <person name="Bowman J.P."/>
        </authorList>
    </citation>
    <scope>NUCLEOTIDE SEQUENCE [LARGE SCALE GENOMIC DNA]</scope>
    <source>
        <strain evidence="1 2">JCM 18817</strain>
    </source>
</reference>
<comment type="caution">
    <text evidence="1">The sequence shown here is derived from an EMBL/GenBank/DDBJ whole genome shotgun (WGS) entry which is preliminary data.</text>
</comment>
<protein>
    <submittedName>
        <fullName evidence="1">T9SS type A sorting domain-containing protein</fullName>
    </submittedName>
</protein>
<dbReference type="Proteomes" id="UP000321168">
    <property type="component" value="Unassembled WGS sequence"/>
</dbReference>
<proteinExistence type="predicted"/>
<dbReference type="AlphaFoldDB" id="A0A5C6UQL3"/>
<dbReference type="OrthoDB" id="1428753at2"/>
<evidence type="ECO:0000313" key="2">
    <source>
        <dbReference type="Proteomes" id="UP000321168"/>
    </source>
</evidence>
<dbReference type="RefSeq" id="WP_147015404.1">
    <property type="nucleotide sequence ID" value="NZ_VORB01000012.1"/>
</dbReference>
<dbReference type="EMBL" id="VORB01000012">
    <property type="protein sequence ID" value="TXC75632.1"/>
    <property type="molecule type" value="Genomic_DNA"/>
</dbReference>